<dbReference type="SUPFAM" id="SSF52540">
    <property type="entry name" value="P-loop containing nucleoside triphosphate hydrolases"/>
    <property type="match status" value="1"/>
</dbReference>
<sequence>MSRLLIVEGKFRSGNSFNLEEARANLEASFDDEAEIVFITTVSSSGRKLFSPLTHDFDMVVIDEAAQTSEVGVLPSLALGPAPYVLVGDPQQLPPTAISNATGTLLYSLSLFEMFQQAGCPTILSSVQYIGCTLRFGIFLQDTSTKSVLLTVKALPDEIYYKDNLLRPYVFYDITHGESPIEVDLSSTRTCTVLLAYI</sequence>
<proteinExistence type="predicted"/>
<evidence type="ECO:0000259" key="1">
    <source>
        <dbReference type="Pfam" id="PF13086"/>
    </source>
</evidence>
<protein>
    <recommendedName>
        <fullName evidence="1">DNA2/NAM7 helicase helicase domain-containing protein</fullName>
    </recommendedName>
</protein>
<reference evidence="2 3" key="1">
    <citation type="submission" date="2017-09" db="EMBL/GenBank/DDBJ databases">
        <title>WGS assembly of Aquilegia coerulea Goldsmith.</title>
        <authorList>
            <person name="Hodges S."/>
            <person name="Kramer E."/>
            <person name="Nordborg M."/>
            <person name="Tomkins J."/>
            <person name="Borevitz J."/>
            <person name="Derieg N."/>
            <person name="Yan J."/>
            <person name="Mihaltcheva S."/>
            <person name="Hayes R.D."/>
            <person name="Rokhsar D."/>
        </authorList>
    </citation>
    <scope>NUCLEOTIDE SEQUENCE [LARGE SCALE GENOMIC DNA]</scope>
    <source>
        <strain evidence="3">cv. Goldsmith</strain>
    </source>
</reference>
<dbReference type="PANTHER" id="PTHR10887:SF525">
    <property type="entry name" value="P-LOOP CONTAINING NUCLEOSIDE TRIPHOSPHATE HYDROLASES SUPERFAMILY PROTEIN"/>
    <property type="match status" value="1"/>
</dbReference>
<dbReference type="AlphaFoldDB" id="A0A2G5E8Y5"/>
<gene>
    <name evidence="2" type="ORF">AQUCO_01000234v1</name>
</gene>
<evidence type="ECO:0000313" key="3">
    <source>
        <dbReference type="Proteomes" id="UP000230069"/>
    </source>
</evidence>
<dbReference type="OrthoDB" id="6513042at2759"/>
<dbReference type="PANTHER" id="PTHR10887">
    <property type="entry name" value="DNA2/NAM7 HELICASE FAMILY"/>
    <property type="match status" value="1"/>
</dbReference>
<keyword evidence="3" id="KW-1185">Reference proteome</keyword>
<dbReference type="Proteomes" id="UP000230069">
    <property type="component" value="Unassembled WGS sequence"/>
</dbReference>
<dbReference type="STRING" id="218851.A0A2G5E8Y5"/>
<dbReference type="GO" id="GO:0004386">
    <property type="term" value="F:helicase activity"/>
    <property type="evidence" value="ECO:0007669"/>
    <property type="project" value="InterPro"/>
</dbReference>
<dbReference type="InParanoid" id="A0A2G5E8Y5"/>
<feature type="domain" description="DNA2/NAM7 helicase helicase" evidence="1">
    <location>
        <begin position="14"/>
        <end position="99"/>
    </location>
</feature>
<dbReference type="InterPro" id="IPR045055">
    <property type="entry name" value="DNA2/NAM7-like"/>
</dbReference>
<dbReference type="InterPro" id="IPR041677">
    <property type="entry name" value="DNA2/NAM7_AAA_11"/>
</dbReference>
<dbReference type="InterPro" id="IPR027417">
    <property type="entry name" value="P-loop_NTPase"/>
</dbReference>
<organism evidence="2 3">
    <name type="scientific">Aquilegia coerulea</name>
    <name type="common">Rocky mountain columbine</name>
    <dbReference type="NCBI Taxonomy" id="218851"/>
    <lineage>
        <taxon>Eukaryota</taxon>
        <taxon>Viridiplantae</taxon>
        <taxon>Streptophyta</taxon>
        <taxon>Embryophyta</taxon>
        <taxon>Tracheophyta</taxon>
        <taxon>Spermatophyta</taxon>
        <taxon>Magnoliopsida</taxon>
        <taxon>Ranunculales</taxon>
        <taxon>Ranunculaceae</taxon>
        <taxon>Thalictroideae</taxon>
        <taxon>Aquilegia</taxon>
    </lineage>
</organism>
<dbReference type="EMBL" id="KZ305027">
    <property type="protein sequence ID" value="PIA52215.1"/>
    <property type="molecule type" value="Genomic_DNA"/>
</dbReference>
<dbReference type="Pfam" id="PF13086">
    <property type="entry name" value="AAA_11"/>
    <property type="match status" value="1"/>
</dbReference>
<dbReference type="Gene3D" id="3.40.50.300">
    <property type="entry name" value="P-loop containing nucleotide triphosphate hydrolases"/>
    <property type="match status" value="1"/>
</dbReference>
<evidence type="ECO:0000313" key="2">
    <source>
        <dbReference type="EMBL" id="PIA52215.1"/>
    </source>
</evidence>
<accession>A0A2G5E8Y5</accession>
<name>A0A2G5E8Y5_AQUCA</name>